<feature type="compositionally biased region" description="Polar residues" evidence="1">
    <location>
        <begin position="14"/>
        <end position="23"/>
    </location>
</feature>
<dbReference type="InterPro" id="IPR036322">
    <property type="entry name" value="WD40_repeat_dom_sf"/>
</dbReference>
<dbReference type="HOGENOM" id="CLU_357557_0_0_1"/>
<feature type="compositionally biased region" description="Low complexity" evidence="1">
    <location>
        <begin position="77"/>
        <end position="88"/>
    </location>
</feature>
<sequence length="784" mass="86075">MEDAQPNEVRLSRKGSTSIPTVRTSHHGGSRGRPATTFRNRGRGRGRGNPFPFCPLPRPQTLSGPHLCDPLPHKSGPHAPHAATTLPPSRFSSDSRPLKRARLDIPDSSAILARPHPQNSPWLSGSGEKYPKREYVKLKLPPNCCQGEYGQHKARRAWIKAQKQYLEIERHLSVLESRYLEPEQSVLFVCRPARDNIHCTESLARESKGTFIQPASAKMDFASTRVENRAGVPSLKIGSLSAAEGYDDRCGFTKAIRTDPIIVETSSNFTQNMRTDSRRGLTTDVRPAARPPSTKLLRSPSQAPGDSLGNQLNPTQRVMGQQVAPSVAPANEEIIDLTLGPSSPVSKERPARWMTFRSGILNVTFPPCNSGPSRSPPSERVPPQNEGHASSGVDHGSDQLCGPLNPMVQTGDEPGEDSDLDVLLSDSVHRHGDPTTTHADCSPDQPIVHEDEPEVFLAPLGPTLTCGTLRLPLGSRDRPRRVLHDRSFVHVVTAHGVIDQVSETGGALELRRDILSPVLPFEEFVEDACVLPLQDVSAIVLAHAREENQLTLLASTSGQISQPRTLHRDWNRAKKSGVSALAALTQPLKFASGGHDHRVHLWDVTQNVSGASATELAIKHTAMINSLLPITDTSHKLVSIGADCNIHLWDMSAERVARSFKTSSIPYHAHKIDSPFCTLLEVAHLEMQFELRDLRMVPKHAVQRFGFLAAEKHGRFIKGDTWSHFFVCGDRLGGVRLWDLRNVSRQPPPFQCFSDPVVQVVKTGSHVLACSKKNELALINLHGG</sequence>
<dbReference type="InterPro" id="IPR015943">
    <property type="entry name" value="WD40/YVTN_repeat-like_dom_sf"/>
</dbReference>
<dbReference type="InterPro" id="IPR001680">
    <property type="entry name" value="WD40_rpt"/>
</dbReference>
<feature type="compositionally biased region" description="Low complexity" evidence="1">
    <location>
        <begin position="370"/>
        <end position="383"/>
    </location>
</feature>
<dbReference type="SMART" id="SM00320">
    <property type="entry name" value="WD40"/>
    <property type="match status" value="2"/>
</dbReference>
<evidence type="ECO:0000256" key="1">
    <source>
        <dbReference type="SAM" id="MobiDB-lite"/>
    </source>
</evidence>
<protein>
    <recommendedName>
        <fullName evidence="4">Guanine nucleotide-binding protein subunit beta-like protein</fullName>
    </recommendedName>
</protein>
<feature type="region of interest" description="Disordered" evidence="1">
    <location>
        <begin position="1"/>
        <end position="96"/>
    </location>
</feature>
<accession>A0A0D0D1D8</accession>
<proteinExistence type="predicted"/>
<organism evidence="2 3">
    <name type="scientific">Paxillus rubicundulus Ve08.2h10</name>
    <dbReference type="NCBI Taxonomy" id="930991"/>
    <lineage>
        <taxon>Eukaryota</taxon>
        <taxon>Fungi</taxon>
        <taxon>Dikarya</taxon>
        <taxon>Basidiomycota</taxon>
        <taxon>Agaricomycotina</taxon>
        <taxon>Agaricomycetes</taxon>
        <taxon>Agaricomycetidae</taxon>
        <taxon>Boletales</taxon>
        <taxon>Paxilineae</taxon>
        <taxon>Paxillaceae</taxon>
        <taxon>Paxillus</taxon>
    </lineage>
</organism>
<dbReference type="EMBL" id="KN825717">
    <property type="protein sequence ID" value="KIK81868.1"/>
    <property type="molecule type" value="Genomic_DNA"/>
</dbReference>
<feature type="region of interest" description="Disordered" evidence="1">
    <location>
        <begin position="273"/>
        <end position="313"/>
    </location>
</feature>
<reference evidence="3" key="2">
    <citation type="submission" date="2015-01" db="EMBL/GenBank/DDBJ databases">
        <title>Evolutionary Origins and Diversification of the Mycorrhizal Mutualists.</title>
        <authorList>
            <consortium name="DOE Joint Genome Institute"/>
            <consortium name="Mycorrhizal Genomics Consortium"/>
            <person name="Kohler A."/>
            <person name="Kuo A."/>
            <person name="Nagy L.G."/>
            <person name="Floudas D."/>
            <person name="Copeland A."/>
            <person name="Barry K.W."/>
            <person name="Cichocki N."/>
            <person name="Veneault-Fourrey C."/>
            <person name="LaButti K."/>
            <person name="Lindquist E.A."/>
            <person name="Lipzen A."/>
            <person name="Lundell T."/>
            <person name="Morin E."/>
            <person name="Murat C."/>
            <person name="Riley R."/>
            <person name="Ohm R."/>
            <person name="Sun H."/>
            <person name="Tunlid A."/>
            <person name="Henrissat B."/>
            <person name="Grigoriev I.V."/>
            <person name="Hibbett D.S."/>
            <person name="Martin F."/>
        </authorList>
    </citation>
    <scope>NUCLEOTIDE SEQUENCE [LARGE SCALE GENOMIC DNA]</scope>
    <source>
        <strain evidence="3">Ve08.2h10</strain>
    </source>
</reference>
<dbReference type="Gene3D" id="2.130.10.10">
    <property type="entry name" value="YVTN repeat-like/Quinoprotein amine dehydrogenase"/>
    <property type="match status" value="1"/>
</dbReference>
<dbReference type="Proteomes" id="UP000054538">
    <property type="component" value="Unassembled WGS sequence"/>
</dbReference>
<feature type="region of interest" description="Disordered" evidence="1">
    <location>
        <begin position="364"/>
        <end position="419"/>
    </location>
</feature>
<feature type="compositionally biased region" description="Polar residues" evidence="1">
    <location>
        <begin position="299"/>
        <end position="313"/>
    </location>
</feature>
<dbReference type="SUPFAM" id="SSF50978">
    <property type="entry name" value="WD40 repeat-like"/>
    <property type="match status" value="1"/>
</dbReference>
<evidence type="ECO:0000313" key="3">
    <source>
        <dbReference type="Proteomes" id="UP000054538"/>
    </source>
</evidence>
<keyword evidence="3" id="KW-1185">Reference proteome</keyword>
<dbReference type="AlphaFoldDB" id="A0A0D0D1D8"/>
<evidence type="ECO:0000313" key="2">
    <source>
        <dbReference type="EMBL" id="KIK81868.1"/>
    </source>
</evidence>
<name>A0A0D0D1D8_9AGAM</name>
<dbReference type="OrthoDB" id="1897642at2759"/>
<evidence type="ECO:0008006" key="4">
    <source>
        <dbReference type="Google" id="ProtNLM"/>
    </source>
</evidence>
<dbReference type="InParanoid" id="A0A0D0D1D8"/>
<reference evidence="2 3" key="1">
    <citation type="submission" date="2014-04" db="EMBL/GenBank/DDBJ databases">
        <authorList>
            <consortium name="DOE Joint Genome Institute"/>
            <person name="Kuo A."/>
            <person name="Kohler A."/>
            <person name="Jargeat P."/>
            <person name="Nagy L.G."/>
            <person name="Floudas D."/>
            <person name="Copeland A."/>
            <person name="Barry K.W."/>
            <person name="Cichocki N."/>
            <person name="Veneault-Fourrey C."/>
            <person name="LaButti K."/>
            <person name="Lindquist E.A."/>
            <person name="Lipzen A."/>
            <person name="Lundell T."/>
            <person name="Morin E."/>
            <person name="Murat C."/>
            <person name="Sun H."/>
            <person name="Tunlid A."/>
            <person name="Henrissat B."/>
            <person name="Grigoriev I.V."/>
            <person name="Hibbett D.S."/>
            <person name="Martin F."/>
            <person name="Nordberg H.P."/>
            <person name="Cantor M.N."/>
            <person name="Hua S.X."/>
        </authorList>
    </citation>
    <scope>NUCLEOTIDE SEQUENCE [LARGE SCALE GENOMIC DNA]</scope>
    <source>
        <strain evidence="2 3">Ve08.2h10</strain>
    </source>
</reference>
<dbReference type="STRING" id="930991.A0A0D0D1D8"/>
<gene>
    <name evidence="2" type="ORF">PAXRUDRAFT_832556</name>
</gene>